<organism evidence="2 3">
    <name type="scientific">Kluyvera ascorbata</name>
    <dbReference type="NCBI Taxonomy" id="51288"/>
    <lineage>
        <taxon>Bacteria</taxon>
        <taxon>Pseudomonadati</taxon>
        <taxon>Pseudomonadota</taxon>
        <taxon>Gammaproteobacteria</taxon>
        <taxon>Enterobacterales</taxon>
        <taxon>Enterobacteriaceae</taxon>
        <taxon>Kluyvera</taxon>
    </lineage>
</organism>
<dbReference type="EMBL" id="JAZKKV010000004">
    <property type="protein sequence ID" value="MEE9657578.1"/>
    <property type="molecule type" value="Genomic_DNA"/>
</dbReference>
<keyword evidence="3" id="KW-1185">Reference proteome</keyword>
<dbReference type="RefSeq" id="WP_063160584.1">
    <property type="nucleotide sequence ID" value="NZ_JAZKKV010000004.1"/>
</dbReference>
<proteinExistence type="predicted"/>
<name>A0AB35XEE3_9ENTR</name>
<protein>
    <recommendedName>
        <fullName evidence="4">Lipoprotein</fullName>
    </recommendedName>
</protein>
<feature type="chain" id="PRO_5044334483" description="Lipoprotein" evidence="1">
    <location>
        <begin position="27"/>
        <end position="142"/>
    </location>
</feature>
<evidence type="ECO:0000313" key="2">
    <source>
        <dbReference type="EMBL" id="MEE9657578.1"/>
    </source>
</evidence>
<gene>
    <name evidence="2" type="ORF">V4836_26350</name>
</gene>
<feature type="signal peptide" evidence="1">
    <location>
        <begin position="1"/>
        <end position="26"/>
    </location>
</feature>
<evidence type="ECO:0000256" key="1">
    <source>
        <dbReference type="SAM" id="SignalP"/>
    </source>
</evidence>
<accession>A0AB35XEE3</accession>
<reference evidence="2 3" key="1">
    <citation type="submission" date="2023-10" db="EMBL/GenBank/DDBJ databases">
        <title>Wastewater isolates of ESBL- and carbapenemase-producing Gram-negative bacteria from New Zealand.</title>
        <authorList>
            <person name="Straub C."/>
            <person name="Weaver L."/>
            <person name="Cornelius A."/>
            <person name="Mcgill E."/>
            <person name="Dyet K."/>
            <person name="White L."/>
            <person name="Pattis I."/>
        </authorList>
    </citation>
    <scope>NUCLEOTIDE SEQUENCE [LARGE SCALE GENOMIC DNA]</scope>
    <source>
        <strain evidence="2 3">ESBL09</strain>
    </source>
</reference>
<dbReference type="AlphaFoldDB" id="A0AB35XEE3"/>
<evidence type="ECO:0000313" key="3">
    <source>
        <dbReference type="Proteomes" id="UP001331691"/>
    </source>
</evidence>
<sequence>MNMKIAYFAATAAALLLSACSNQPVATGEAKEVPSKQIIDRTLTQSATGTVLTVVKRDSGTKGAFCTATVAVDGKDVAEVGMSEKVSLHLAPGEHIIGARLSNAFPFCAGETAEVTANVSKEAVYRFGVNAGANFYINKTAW</sequence>
<dbReference type="Proteomes" id="UP001331691">
    <property type="component" value="Unassembled WGS sequence"/>
</dbReference>
<evidence type="ECO:0008006" key="4">
    <source>
        <dbReference type="Google" id="ProtNLM"/>
    </source>
</evidence>
<keyword evidence="1" id="KW-0732">Signal</keyword>
<dbReference type="PROSITE" id="PS51257">
    <property type="entry name" value="PROKAR_LIPOPROTEIN"/>
    <property type="match status" value="1"/>
</dbReference>
<comment type="caution">
    <text evidence="2">The sequence shown here is derived from an EMBL/GenBank/DDBJ whole genome shotgun (WGS) entry which is preliminary data.</text>
</comment>